<evidence type="ECO:0000256" key="1">
    <source>
        <dbReference type="SAM" id="MobiDB-lite"/>
    </source>
</evidence>
<gene>
    <name evidence="2" type="primary">E4</name>
</gene>
<feature type="region of interest" description="Disordered" evidence="1">
    <location>
        <begin position="34"/>
        <end position="97"/>
    </location>
</feature>
<dbReference type="Proteomes" id="UP000289657">
    <property type="component" value="Segment"/>
</dbReference>
<dbReference type="EMBL" id="MF588743">
    <property type="protein sequence ID" value="ATQ38543.1"/>
    <property type="molecule type" value="Genomic_DNA"/>
</dbReference>
<accession>A0A2D2AM67</accession>
<feature type="compositionally biased region" description="Basic and acidic residues" evidence="1">
    <location>
        <begin position="55"/>
        <end position="68"/>
    </location>
</feature>
<organism evidence="2">
    <name type="scientific">Gammapapillomavirus 22</name>
    <dbReference type="NCBI Taxonomy" id="1961679"/>
    <lineage>
        <taxon>Viruses</taxon>
        <taxon>Monodnaviria</taxon>
        <taxon>Shotokuvirae</taxon>
        <taxon>Cossaviricota</taxon>
        <taxon>Papovaviricetes</taxon>
        <taxon>Zurhausenvirales</taxon>
        <taxon>Papillomaviridae</taxon>
        <taxon>Firstpapillomavirinae</taxon>
        <taxon>Gammapapillomavirus</taxon>
    </lineage>
</organism>
<proteinExistence type="predicted"/>
<name>A0A2D2AM67_9PAPI</name>
<protein>
    <submittedName>
        <fullName evidence="2">E4</fullName>
    </submittedName>
</protein>
<evidence type="ECO:0000313" key="2">
    <source>
        <dbReference type="EMBL" id="ATQ38543.1"/>
    </source>
</evidence>
<sequence>MLQHMVLLDYGLYTIKMKHFLILLLLAHHKSRSPDFLKGPQGETSAPPATPFPHRKLDDKKGKREELARPPTRLHYDFDDEDPNKENHPPGGNDEDCKSSIVQYLLNKWAADIISYQEEVLRNLSDLQRRLGIPPSY</sequence>
<reference evidence="2" key="1">
    <citation type="journal article" date="2018" name="MSphere">
        <title>Metagenomic Discovery of 83 New Human Papillomavirus Types in Patients with Immunodeficiency.</title>
        <authorList>
            <person name="Pastrana D.V."/>
            <person name="Peretti A."/>
            <person name="Welch N.L."/>
            <person name="Borgogna C."/>
            <person name="Olivero C."/>
            <person name="Badolato R."/>
            <person name="Notarangelo L.D."/>
            <person name="Gariglio M."/>
            <person name="FitzGerald P.C."/>
            <person name="McIntosh C.E."/>
            <person name="Reeves J."/>
            <person name="Starrett G.J."/>
            <person name="Bliskovsky V."/>
            <person name="Velez D."/>
            <person name="Brownell I."/>
            <person name="Yarchoan R."/>
            <person name="Wyvill K.M."/>
            <person name="Uldrick T.S."/>
            <person name="Maldarelli F."/>
            <person name="Lisco A."/>
            <person name="Sereti I."/>
            <person name="Gonzalez C.M."/>
            <person name="Androphy E.J."/>
            <person name="McBride A.A."/>
            <person name="Van Doorslaer K."/>
            <person name="Garcia F."/>
            <person name="Dvoretzky I."/>
            <person name="Liu J.S."/>
            <person name="Han J."/>
            <person name="Murphy P.M."/>
            <person name="McDermott D.H."/>
            <person name="Buck C.B."/>
        </authorList>
    </citation>
    <scope>NUCLEOTIDE SEQUENCE</scope>
    <source>
        <strain evidence="2">Gamma22_w21c693</strain>
    </source>
</reference>